<accession>A0AA86R6V7</accession>
<dbReference type="AlphaFoldDB" id="A0AA86R6V7"/>
<dbReference type="Proteomes" id="UP001642409">
    <property type="component" value="Unassembled WGS sequence"/>
</dbReference>
<dbReference type="EMBL" id="CAXDID020000152">
    <property type="protein sequence ID" value="CAL6041923.1"/>
    <property type="molecule type" value="Genomic_DNA"/>
</dbReference>
<evidence type="ECO:0000313" key="3">
    <source>
        <dbReference type="EMBL" id="CAL6041923.1"/>
    </source>
</evidence>
<keyword evidence="4" id="KW-1185">Reference proteome</keyword>
<evidence type="ECO:0000256" key="1">
    <source>
        <dbReference type="SAM" id="Coils"/>
    </source>
</evidence>
<keyword evidence="1" id="KW-0175">Coiled coil</keyword>
<reference evidence="3 4" key="2">
    <citation type="submission" date="2024-07" db="EMBL/GenBank/DDBJ databases">
        <authorList>
            <person name="Akdeniz Z."/>
        </authorList>
    </citation>
    <scope>NUCLEOTIDE SEQUENCE [LARGE SCALE GENOMIC DNA]</scope>
</reference>
<evidence type="ECO:0000313" key="4">
    <source>
        <dbReference type="Proteomes" id="UP001642409"/>
    </source>
</evidence>
<protein>
    <submittedName>
        <fullName evidence="3">Hypothetical_protein</fullName>
    </submittedName>
</protein>
<sequence>MNSNIDNLLLTLQKENEILHQQLADLNVKIQLMQDNNIQSSKTPKSPKASGFHSENTNTQLEYQQVTQTNININDYYAKRVDTVIQRAVKAEKRVQELEKMVFNQLGKKETKNDQLKDKTLISATKQIEEIVKMCSQKDSGILQNVTNIKNYINSLQNSQLKFAVE</sequence>
<dbReference type="EMBL" id="CATOUU010001035">
    <property type="protein sequence ID" value="CAI9968316.1"/>
    <property type="molecule type" value="Genomic_DNA"/>
</dbReference>
<evidence type="ECO:0000313" key="2">
    <source>
        <dbReference type="EMBL" id="CAI9968316.1"/>
    </source>
</evidence>
<feature type="coiled-coil region" evidence="1">
    <location>
        <begin position="9"/>
        <end position="36"/>
    </location>
</feature>
<comment type="caution">
    <text evidence="2">The sequence shown here is derived from an EMBL/GenBank/DDBJ whole genome shotgun (WGS) entry which is preliminary data.</text>
</comment>
<reference evidence="2" key="1">
    <citation type="submission" date="2023-06" db="EMBL/GenBank/DDBJ databases">
        <authorList>
            <person name="Kurt Z."/>
        </authorList>
    </citation>
    <scope>NUCLEOTIDE SEQUENCE</scope>
</reference>
<name>A0AA86R6V7_9EUKA</name>
<gene>
    <name evidence="3" type="ORF">HINF_LOCUS39344</name>
    <name evidence="2" type="ORF">HINF_LOCUS55961</name>
</gene>
<organism evidence="2">
    <name type="scientific">Hexamita inflata</name>
    <dbReference type="NCBI Taxonomy" id="28002"/>
    <lineage>
        <taxon>Eukaryota</taxon>
        <taxon>Metamonada</taxon>
        <taxon>Diplomonadida</taxon>
        <taxon>Hexamitidae</taxon>
        <taxon>Hexamitinae</taxon>
        <taxon>Hexamita</taxon>
    </lineage>
</organism>
<proteinExistence type="predicted"/>